<evidence type="ECO:0000313" key="2">
    <source>
        <dbReference type="EMBL" id="ETO08457.1"/>
    </source>
</evidence>
<name>X6M4R9_RETFI</name>
<proteinExistence type="predicted"/>
<keyword evidence="3" id="KW-1185">Reference proteome</keyword>
<comment type="caution">
    <text evidence="2">The sequence shown here is derived from an EMBL/GenBank/DDBJ whole genome shotgun (WGS) entry which is preliminary data.</text>
</comment>
<evidence type="ECO:0000256" key="1">
    <source>
        <dbReference type="SAM" id="MobiDB-lite"/>
    </source>
</evidence>
<dbReference type="Proteomes" id="UP000023152">
    <property type="component" value="Unassembled WGS sequence"/>
</dbReference>
<feature type="region of interest" description="Disordered" evidence="1">
    <location>
        <begin position="116"/>
        <end position="139"/>
    </location>
</feature>
<reference evidence="2 3" key="1">
    <citation type="journal article" date="2013" name="Curr. Biol.">
        <title>The Genome of the Foraminiferan Reticulomyxa filosa.</title>
        <authorList>
            <person name="Glockner G."/>
            <person name="Hulsmann N."/>
            <person name="Schleicher M."/>
            <person name="Noegel A.A."/>
            <person name="Eichinger L."/>
            <person name="Gallinger C."/>
            <person name="Pawlowski J."/>
            <person name="Sierra R."/>
            <person name="Euteneuer U."/>
            <person name="Pillet L."/>
            <person name="Moustafa A."/>
            <person name="Platzer M."/>
            <person name="Groth M."/>
            <person name="Szafranski K."/>
            <person name="Schliwa M."/>
        </authorList>
    </citation>
    <scope>NUCLEOTIDE SEQUENCE [LARGE SCALE GENOMIC DNA]</scope>
</reference>
<gene>
    <name evidence="2" type="ORF">RFI_28929</name>
</gene>
<dbReference type="AlphaFoldDB" id="X6M4R9"/>
<organism evidence="2 3">
    <name type="scientific">Reticulomyxa filosa</name>
    <dbReference type="NCBI Taxonomy" id="46433"/>
    <lineage>
        <taxon>Eukaryota</taxon>
        <taxon>Sar</taxon>
        <taxon>Rhizaria</taxon>
        <taxon>Retaria</taxon>
        <taxon>Foraminifera</taxon>
        <taxon>Monothalamids</taxon>
        <taxon>Reticulomyxidae</taxon>
        <taxon>Reticulomyxa</taxon>
    </lineage>
</organism>
<dbReference type="EMBL" id="ASPP01024980">
    <property type="protein sequence ID" value="ETO08457.1"/>
    <property type="molecule type" value="Genomic_DNA"/>
</dbReference>
<evidence type="ECO:0000313" key="3">
    <source>
        <dbReference type="Proteomes" id="UP000023152"/>
    </source>
</evidence>
<feature type="compositionally biased region" description="Low complexity" evidence="1">
    <location>
        <begin position="122"/>
        <end position="139"/>
    </location>
</feature>
<protein>
    <submittedName>
        <fullName evidence="2">Uncharacterized protein</fullName>
    </submittedName>
</protein>
<accession>X6M4R9</accession>
<sequence>MSRHLEKELMSLRHRAKQLSDALSKININDPNQHWKVFLDQFKVICQQLAFLQRELAPQTNQISKFVIQPTIDHFDCTQLGIKKIPQIEIALQQRMESFTQMCINLQTFNYQIKSQKQESQNDTTTNEDNPTTAMTGVE</sequence>